<dbReference type="EMBL" id="JAGMUV010000007">
    <property type="protein sequence ID" value="KAH7148228.1"/>
    <property type="molecule type" value="Genomic_DNA"/>
</dbReference>
<evidence type="ECO:0000256" key="1">
    <source>
        <dbReference type="ARBA" id="ARBA00006484"/>
    </source>
</evidence>
<dbReference type="PANTHER" id="PTHR43180">
    <property type="entry name" value="3-OXOACYL-(ACYL-CARRIER-PROTEIN) REDUCTASE (AFU_ORTHOLOGUE AFUA_6G11210)"/>
    <property type="match status" value="1"/>
</dbReference>
<dbReference type="Pfam" id="PF00106">
    <property type="entry name" value="adh_short"/>
    <property type="match status" value="1"/>
</dbReference>
<dbReference type="AlphaFoldDB" id="A0A9P9EZ48"/>
<comment type="caution">
    <text evidence="4">The sequence shown here is derived from an EMBL/GenBank/DDBJ whole genome shotgun (WGS) entry which is preliminary data.</text>
</comment>
<keyword evidence="3" id="KW-0560">Oxidoreductase</keyword>
<reference evidence="4" key="1">
    <citation type="journal article" date="2021" name="Nat. Commun.">
        <title>Genetic determinants of endophytism in the Arabidopsis root mycobiome.</title>
        <authorList>
            <person name="Mesny F."/>
            <person name="Miyauchi S."/>
            <person name="Thiergart T."/>
            <person name="Pickel B."/>
            <person name="Atanasova L."/>
            <person name="Karlsson M."/>
            <person name="Huettel B."/>
            <person name="Barry K.W."/>
            <person name="Haridas S."/>
            <person name="Chen C."/>
            <person name="Bauer D."/>
            <person name="Andreopoulos W."/>
            <person name="Pangilinan J."/>
            <person name="LaButti K."/>
            <person name="Riley R."/>
            <person name="Lipzen A."/>
            <person name="Clum A."/>
            <person name="Drula E."/>
            <person name="Henrissat B."/>
            <person name="Kohler A."/>
            <person name="Grigoriev I.V."/>
            <person name="Martin F.M."/>
            <person name="Hacquard S."/>
        </authorList>
    </citation>
    <scope>NUCLEOTIDE SEQUENCE</scope>
    <source>
        <strain evidence="4">MPI-CAGE-AT-0147</strain>
    </source>
</reference>
<dbReference type="PRINTS" id="PR00081">
    <property type="entry name" value="GDHRDH"/>
</dbReference>
<evidence type="ECO:0000256" key="2">
    <source>
        <dbReference type="ARBA" id="ARBA00022857"/>
    </source>
</evidence>
<keyword evidence="2" id="KW-0521">NADP</keyword>
<name>A0A9P9EZ48_9HYPO</name>
<gene>
    <name evidence="4" type="ORF">EDB81DRAFT_841869</name>
</gene>
<dbReference type="InterPro" id="IPR002347">
    <property type="entry name" value="SDR_fam"/>
</dbReference>
<evidence type="ECO:0000313" key="5">
    <source>
        <dbReference type="Proteomes" id="UP000738349"/>
    </source>
</evidence>
<organism evidence="4 5">
    <name type="scientific">Dactylonectria macrodidyma</name>
    <dbReference type="NCBI Taxonomy" id="307937"/>
    <lineage>
        <taxon>Eukaryota</taxon>
        <taxon>Fungi</taxon>
        <taxon>Dikarya</taxon>
        <taxon>Ascomycota</taxon>
        <taxon>Pezizomycotina</taxon>
        <taxon>Sordariomycetes</taxon>
        <taxon>Hypocreomycetidae</taxon>
        <taxon>Hypocreales</taxon>
        <taxon>Nectriaceae</taxon>
        <taxon>Dactylonectria</taxon>
    </lineage>
</organism>
<dbReference type="PANTHER" id="PTHR43180:SF33">
    <property type="entry name" value="15-HYDROXYPROSTAGLANDIN DEHYDROGENASE [NAD(+)]-LIKE"/>
    <property type="match status" value="1"/>
</dbReference>
<dbReference type="GO" id="GO:0016491">
    <property type="term" value="F:oxidoreductase activity"/>
    <property type="evidence" value="ECO:0007669"/>
    <property type="project" value="UniProtKB-KW"/>
</dbReference>
<dbReference type="OrthoDB" id="5371740at2759"/>
<dbReference type="Proteomes" id="UP000738349">
    <property type="component" value="Unassembled WGS sequence"/>
</dbReference>
<comment type="similarity">
    <text evidence="1">Belongs to the short-chain dehydrogenases/reductases (SDR) family.</text>
</comment>
<keyword evidence="5" id="KW-1185">Reference proteome</keyword>
<protein>
    <submittedName>
        <fullName evidence="4">Uncharacterized protein</fullName>
    </submittedName>
</protein>
<dbReference type="SUPFAM" id="SSF51735">
    <property type="entry name" value="NAD(P)-binding Rossmann-fold domains"/>
    <property type="match status" value="1"/>
</dbReference>
<evidence type="ECO:0000256" key="3">
    <source>
        <dbReference type="ARBA" id="ARBA00023002"/>
    </source>
</evidence>
<accession>A0A9P9EZ48</accession>
<proteinExistence type="inferred from homology"/>
<dbReference type="Gene3D" id="3.40.50.720">
    <property type="entry name" value="NAD(P)-binding Rossmann-like Domain"/>
    <property type="match status" value="1"/>
</dbReference>
<dbReference type="InterPro" id="IPR036291">
    <property type="entry name" value="NAD(P)-bd_dom_sf"/>
</dbReference>
<evidence type="ECO:0000313" key="4">
    <source>
        <dbReference type="EMBL" id="KAH7148228.1"/>
    </source>
</evidence>
<sequence length="298" mass="32559">MDKLQPAPPSQITNDVNGKVAIVTGGAQGLGEAIVRFLAHHGAKVIIADINETAARKVERELASNVSFVKCDVTQWTHNVELFHQTCEKFGKIDIVVLNAVEDPEVIFANDPASTLVQEAQMQVQYNYLANEREGRSEDSPLKPPTTKIFDVNITGYMYGMKLAVHYLAKNPGGRIIVLGSSTSYMAIPIEPLYVASKHAELGLARATSQMAEVRDNGISIGFVAPFLVRSPLTQYVVDLEFVRKNCPLSELEDVTNAVGILLTTPIEKANGMSVAILGQTLTEMEEPVTQYVQSLLF</sequence>